<name>W6UEC3_ECHGR</name>
<dbReference type="KEGG" id="egl:EGR_05969"/>
<comment type="caution">
    <text evidence="1">The sequence shown here is derived from an EMBL/GenBank/DDBJ whole genome shotgun (WGS) entry which is preliminary data.</text>
</comment>
<dbReference type="GeneID" id="36341684"/>
<dbReference type="AlphaFoldDB" id="W6UEC3"/>
<proteinExistence type="predicted"/>
<gene>
    <name evidence="1" type="ORF">EGR_05969</name>
</gene>
<evidence type="ECO:0000313" key="2">
    <source>
        <dbReference type="Proteomes" id="UP000019149"/>
    </source>
</evidence>
<reference evidence="1 2" key="1">
    <citation type="journal article" date="2013" name="Nat. Genet.">
        <title>The genome of the hydatid tapeworm Echinococcus granulosus.</title>
        <authorList>
            <person name="Zheng H."/>
            <person name="Zhang W."/>
            <person name="Zhang L."/>
            <person name="Zhang Z."/>
            <person name="Li J."/>
            <person name="Lu G."/>
            <person name="Zhu Y."/>
            <person name="Wang Y."/>
            <person name="Huang Y."/>
            <person name="Liu J."/>
            <person name="Kang H."/>
            <person name="Chen J."/>
            <person name="Wang L."/>
            <person name="Chen A."/>
            <person name="Yu S."/>
            <person name="Gao Z."/>
            <person name="Jin L."/>
            <person name="Gu W."/>
            <person name="Wang Z."/>
            <person name="Zhao L."/>
            <person name="Shi B."/>
            <person name="Wen H."/>
            <person name="Lin R."/>
            <person name="Jones M.K."/>
            <person name="Brejova B."/>
            <person name="Vinar T."/>
            <person name="Zhao G."/>
            <person name="McManus D.P."/>
            <person name="Chen Z."/>
            <person name="Zhou Y."/>
            <person name="Wang S."/>
        </authorList>
    </citation>
    <scope>NUCLEOTIDE SEQUENCE [LARGE SCALE GENOMIC DNA]</scope>
</reference>
<dbReference type="CTD" id="36341684"/>
<keyword evidence="2" id="KW-1185">Reference proteome</keyword>
<dbReference type="Proteomes" id="UP000019149">
    <property type="component" value="Unassembled WGS sequence"/>
</dbReference>
<dbReference type="EMBL" id="APAU02000048">
    <property type="protein sequence ID" value="EUB59241.1"/>
    <property type="molecule type" value="Genomic_DNA"/>
</dbReference>
<organism evidence="1 2">
    <name type="scientific">Echinococcus granulosus</name>
    <name type="common">Hydatid tapeworm</name>
    <dbReference type="NCBI Taxonomy" id="6210"/>
    <lineage>
        <taxon>Eukaryota</taxon>
        <taxon>Metazoa</taxon>
        <taxon>Spiralia</taxon>
        <taxon>Lophotrochozoa</taxon>
        <taxon>Platyhelminthes</taxon>
        <taxon>Cestoda</taxon>
        <taxon>Eucestoda</taxon>
        <taxon>Cyclophyllidea</taxon>
        <taxon>Taeniidae</taxon>
        <taxon>Echinococcus</taxon>
        <taxon>Echinococcus granulosus group</taxon>
    </lineage>
</organism>
<sequence>MRFSDLPLFNGLESETNQNFQKSNGNVALLVPTNSIGCLNHVNQSIEDLGKMPRCDCVGDWRRSLLFDHPEKSEIGINCTTFKKKNKCTKSALKSFKGLHKFK</sequence>
<protein>
    <submittedName>
        <fullName evidence="1">Uncharacterized protein</fullName>
    </submittedName>
</protein>
<accession>W6UEC3</accession>
<evidence type="ECO:0000313" key="1">
    <source>
        <dbReference type="EMBL" id="EUB59241.1"/>
    </source>
</evidence>
<dbReference type="RefSeq" id="XP_024350437.1">
    <property type="nucleotide sequence ID" value="XM_024495218.1"/>
</dbReference>